<evidence type="ECO:0000313" key="4">
    <source>
        <dbReference type="EMBL" id="HBJ07684.1"/>
    </source>
</evidence>
<proteinExistence type="inferred from homology"/>
<evidence type="ECO:0000256" key="2">
    <source>
        <dbReference type="ARBA" id="ARBA00022598"/>
    </source>
</evidence>
<dbReference type="InterPro" id="IPR020845">
    <property type="entry name" value="AMP-binding_CS"/>
</dbReference>
<dbReference type="Gene3D" id="3.40.50.12780">
    <property type="entry name" value="N-terminal domain of ligase-like"/>
    <property type="match status" value="1"/>
</dbReference>
<dbReference type="EMBL" id="DNWC01000026">
    <property type="protein sequence ID" value="HBJ07684.1"/>
    <property type="molecule type" value="Genomic_DNA"/>
</dbReference>
<sequence>MGIVLNDRCYPDVDEISVTEDNIDVVSFLTEWFDDREYVVGHTSGSTGTPKKIHLLKSDMEASARLTNEFFGIDTDSVLLLCLSPNYIAGKMMIVRALLAGANLLVVKPSSSPLKEINRSVDFAAMVPMQVQESLSDSVTRNKISYIKQLIIGGAAVSSTLESALSAFPIRCFSTYGMTETVSHIALRELNTAYSGYKALGNITFSQDDRGCLCIHAPHLSNTFFITNDIVRLSGKTSFEWLGRFDNVINSGGIKLFPEEIEKKISELIPDKRFYVTGVLDERLGEKAVLIIEDQNWTQEKIASFMKEVRFILSPYQIPKEIRFVSNFRETYSGKIIRENQE</sequence>
<dbReference type="SUPFAM" id="SSF56801">
    <property type="entry name" value="Acetyl-CoA synthetase-like"/>
    <property type="match status" value="1"/>
</dbReference>
<dbReference type="AlphaFoldDB" id="A0A354LZJ5"/>
<dbReference type="InterPro" id="IPR000873">
    <property type="entry name" value="AMP-dep_synth/lig_dom"/>
</dbReference>
<dbReference type="RefSeq" id="WP_346693343.1">
    <property type="nucleotide sequence ID" value="NZ_CAWVAS010000101.1"/>
</dbReference>
<dbReference type="GO" id="GO:0006631">
    <property type="term" value="P:fatty acid metabolic process"/>
    <property type="evidence" value="ECO:0007669"/>
    <property type="project" value="TreeGrafter"/>
</dbReference>
<evidence type="ECO:0000313" key="5">
    <source>
        <dbReference type="Proteomes" id="UP000262954"/>
    </source>
</evidence>
<evidence type="ECO:0000259" key="3">
    <source>
        <dbReference type="Pfam" id="PF00501"/>
    </source>
</evidence>
<reference evidence="4 5" key="1">
    <citation type="journal article" date="2018" name="Nat. Biotechnol.">
        <title>A standardized bacterial taxonomy based on genome phylogeny substantially revises the tree of life.</title>
        <authorList>
            <person name="Parks D.H."/>
            <person name="Chuvochina M."/>
            <person name="Waite D.W."/>
            <person name="Rinke C."/>
            <person name="Skarshewski A."/>
            <person name="Chaumeil P.A."/>
            <person name="Hugenholtz P."/>
        </authorList>
    </citation>
    <scope>NUCLEOTIDE SEQUENCE [LARGE SCALE GENOMIC DNA]</scope>
    <source>
        <strain evidence="4">UBA11482</strain>
    </source>
</reference>
<dbReference type="PROSITE" id="PS00455">
    <property type="entry name" value="AMP_BINDING"/>
    <property type="match status" value="1"/>
</dbReference>
<dbReference type="InterPro" id="IPR042099">
    <property type="entry name" value="ANL_N_sf"/>
</dbReference>
<evidence type="ECO:0000256" key="1">
    <source>
        <dbReference type="ARBA" id="ARBA00006432"/>
    </source>
</evidence>
<dbReference type="Proteomes" id="UP000262954">
    <property type="component" value="Unassembled WGS sequence"/>
</dbReference>
<comment type="similarity">
    <text evidence="1">Belongs to the ATP-dependent AMP-binding enzyme family.</text>
</comment>
<accession>A0A354LZJ5</accession>
<dbReference type="Pfam" id="PF00501">
    <property type="entry name" value="AMP-binding"/>
    <property type="match status" value="1"/>
</dbReference>
<organism evidence="4 5">
    <name type="scientific">Coprobacter fastidiosus</name>
    <dbReference type="NCBI Taxonomy" id="1099853"/>
    <lineage>
        <taxon>Bacteria</taxon>
        <taxon>Pseudomonadati</taxon>
        <taxon>Bacteroidota</taxon>
        <taxon>Bacteroidia</taxon>
        <taxon>Bacteroidales</taxon>
        <taxon>Barnesiellaceae</taxon>
        <taxon>Coprobacter</taxon>
    </lineage>
</organism>
<dbReference type="PANTHER" id="PTHR43201">
    <property type="entry name" value="ACYL-COA SYNTHETASE"/>
    <property type="match status" value="1"/>
</dbReference>
<dbReference type="InterPro" id="IPR045851">
    <property type="entry name" value="AMP-bd_C_sf"/>
</dbReference>
<feature type="domain" description="AMP-dependent synthetase/ligase" evidence="3">
    <location>
        <begin position="38"/>
        <end position="187"/>
    </location>
</feature>
<dbReference type="PANTHER" id="PTHR43201:SF5">
    <property type="entry name" value="MEDIUM-CHAIN ACYL-COA LIGASE ACSF2, MITOCHONDRIAL"/>
    <property type="match status" value="1"/>
</dbReference>
<dbReference type="Gene3D" id="3.30.300.30">
    <property type="match status" value="1"/>
</dbReference>
<comment type="caution">
    <text evidence="4">The sequence shown here is derived from an EMBL/GenBank/DDBJ whole genome shotgun (WGS) entry which is preliminary data.</text>
</comment>
<keyword evidence="2" id="KW-0436">Ligase</keyword>
<name>A0A354LZJ5_9BACT</name>
<gene>
    <name evidence="4" type="ORF">DDY73_01650</name>
</gene>
<dbReference type="GO" id="GO:0031956">
    <property type="term" value="F:medium-chain fatty acid-CoA ligase activity"/>
    <property type="evidence" value="ECO:0007669"/>
    <property type="project" value="TreeGrafter"/>
</dbReference>
<protein>
    <submittedName>
        <fullName evidence="4">AMP-dependent synthetase</fullName>
    </submittedName>
</protein>